<accession>A0A975DKJ1</accession>
<dbReference type="KEGG" id="pxi:J5O05_18580"/>
<dbReference type="RefSeq" id="WP_208845110.1">
    <property type="nucleotide sequence ID" value="NZ_CP072135.1"/>
</dbReference>
<dbReference type="Proteomes" id="UP000664904">
    <property type="component" value="Plasmid unnamed5"/>
</dbReference>
<evidence type="ECO:0000313" key="2">
    <source>
        <dbReference type="EMBL" id="QTH73498.1"/>
    </source>
</evidence>
<feature type="signal peptide" evidence="1">
    <location>
        <begin position="1"/>
        <end position="25"/>
    </location>
</feature>
<evidence type="ECO:0000256" key="1">
    <source>
        <dbReference type="SAM" id="SignalP"/>
    </source>
</evidence>
<keyword evidence="2" id="KW-0614">Plasmid</keyword>
<evidence type="ECO:0000313" key="3">
    <source>
        <dbReference type="Proteomes" id="UP000664904"/>
    </source>
</evidence>
<geneLocation type="plasmid" evidence="2 3">
    <name>unnamed5</name>
</geneLocation>
<dbReference type="AlphaFoldDB" id="A0A975DKJ1"/>
<proteinExistence type="predicted"/>
<feature type="chain" id="PRO_5037133263" evidence="1">
    <location>
        <begin position="26"/>
        <end position="329"/>
    </location>
</feature>
<gene>
    <name evidence="2" type="ORF">J5O05_18580</name>
</gene>
<organism evidence="2 3">
    <name type="scientific">Pseudoalteromonas xiamenensis</name>
    <dbReference type="NCBI Taxonomy" id="882626"/>
    <lineage>
        <taxon>Bacteria</taxon>
        <taxon>Pseudomonadati</taxon>
        <taxon>Pseudomonadota</taxon>
        <taxon>Gammaproteobacteria</taxon>
        <taxon>Alteromonadales</taxon>
        <taxon>Pseudoalteromonadaceae</taxon>
        <taxon>Pseudoalteromonas</taxon>
    </lineage>
</organism>
<dbReference type="EMBL" id="CP072135">
    <property type="protein sequence ID" value="QTH73498.1"/>
    <property type="molecule type" value="Genomic_DNA"/>
</dbReference>
<sequence length="329" mass="37298">MSSPTRFLSVPTLITILLIAAPTYAQVEAQSEHISKAKLEKMQGQSALDIIKQVSGFLFINSNDKRGLSGATGNVLINGLPALSKSQSLESILADFPVEQLLELYVYRAGHPFSSASHHTQVINLTRDTSNRQFNWRVEALSQSNYQGLKSTSLQGVIASGSWEHQLRLSRSKSHWQSKLDLANFYASGLTDVYGEERYQEETKKSQIGLVSTKRFDQSVLSLNLQWLKSEEKEGFRRKSQRLDLSSLLETNRDSLDTQESSFGFDWQQTQQQALWQWQVTGLIRQIDSTQLIVDTSAQNEQVEKDAFLQDKLLKERVLRISRLNSALW</sequence>
<reference evidence="2" key="1">
    <citation type="submission" date="2021-03" db="EMBL/GenBank/DDBJ databases">
        <title>Complete Genome of Pseudoalteromonas xiamenensis STKMTI.2, a new potential marine bacterium producing anti-Vibrio compounds.</title>
        <authorList>
            <person name="Handayani D.P."/>
            <person name="Isnansetyo A."/>
            <person name="Istiqomah I."/>
            <person name="Jumina J."/>
        </authorList>
    </citation>
    <scope>NUCLEOTIDE SEQUENCE</scope>
    <source>
        <strain evidence="2">STKMTI.2</strain>
        <plasmid evidence="2">unnamed5</plasmid>
    </source>
</reference>
<keyword evidence="3" id="KW-1185">Reference proteome</keyword>
<dbReference type="SUPFAM" id="SSF56935">
    <property type="entry name" value="Porins"/>
    <property type="match status" value="1"/>
</dbReference>
<name>A0A975DKJ1_9GAMM</name>
<protein>
    <submittedName>
        <fullName evidence="2">Plug domain-containing protein</fullName>
    </submittedName>
</protein>
<keyword evidence="1" id="KW-0732">Signal</keyword>